<dbReference type="Proteomes" id="UP000640509">
    <property type="component" value="Unassembled WGS sequence"/>
</dbReference>
<dbReference type="EMBL" id="BMIV01000046">
    <property type="protein sequence ID" value="GGF82062.1"/>
    <property type="molecule type" value="Genomic_DNA"/>
</dbReference>
<proteinExistence type="predicted"/>
<gene>
    <name evidence="1" type="ORF">GCM10011402_38330</name>
</gene>
<keyword evidence="2" id="KW-1185">Reference proteome</keyword>
<protein>
    <recommendedName>
        <fullName evidence="3">Transposase</fullName>
    </recommendedName>
</protein>
<comment type="caution">
    <text evidence="1">The sequence shown here is derived from an EMBL/GenBank/DDBJ whole genome shotgun (WGS) entry which is preliminary data.</text>
</comment>
<accession>A0ABQ1VN16</accession>
<reference evidence="2" key="1">
    <citation type="journal article" date="2019" name="Int. J. Syst. Evol. Microbiol.">
        <title>The Global Catalogue of Microorganisms (GCM) 10K type strain sequencing project: providing services to taxonomists for standard genome sequencing and annotation.</title>
        <authorList>
            <consortium name="The Broad Institute Genomics Platform"/>
            <consortium name="The Broad Institute Genome Sequencing Center for Infectious Disease"/>
            <person name="Wu L."/>
            <person name="Ma J."/>
        </authorList>
    </citation>
    <scope>NUCLEOTIDE SEQUENCE [LARGE SCALE GENOMIC DNA]</scope>
    <source>
        <strain evidence="2">CGMCC 1.15419</strain>
    </source>
</reference>
<name>A0ABQ1VN16_9RHOB</name>
<evidence type="ECO:0000313" key="1">
    <source>
        <dbReference type="EMBL" id="GGF82062.1"/>
    </source>
</evidence>
<dbReference type="RefSeq" id="WP_188717346.1">
    <property type="nucleotide sequence ID" value="NZ_BMIV01000046.1"/>
</dbReference>
<sequence>MVVPLVLAASKTWRKLNGTNQLLRVIEDVRFTDGVVADDANLSRAA</sequence>
<evidence type="ECO:0008006" key="3">
    <source>
        <dbReference type="Google" id="ProtNLM"/>
    </source>
</evidence>
<evidence type="ECO:0000313" key="2">
    <source>
        <dbReference type="Proteomes" id="UP000640509"/>
    </source>
</evidence>
<organism evidence="1 2">
    <name type="scientific">Paracoccus acridae</name>
    <dbReference type="NCBI Taxonomy" id="1795310"/>
    <lineage>
        <taxon>Bacteria</taxon>
        <taxon>Pseudomonadati</taxon>
        <taxon>Pseudomonadota</taxon>
        <taxon>Alphaproteobacteria</taxon>
        <taxon>Rhodobacterales</taxon>
        <taxon>Paracoccaceae</taxon>
        <taxon>Paracoccus</taxon>
    </lineage>
</organism>